<evidence type="ECO:0000313" key="3">
    <source>
        <dbReference type="Proteomes" id="UP000317010"/>
    </source>
</evidence>
<reference evidence="2 3" key="1">
    <citation type="submission" date="2019-07" db="EMBL/GenBank/DDBJ databases">
        <title>Genomic Encyclopedia of Archaeal and Bacterial Type Strains, Phase II (KMG-II): from individual species to whole genera.</title>
        <authorList>
            <person name="Goeker M."/>
        </authorList>
    </citation>
    <scope>NUCLEOTIDE SEQUENCE [LARGE SCALE GENOMIC DNA]</scope>
    <source>
        <strain evidence="2 3">ATCC BAA-1854</strain>
    </source>
</reference>
<evidence type="ECO:0000256" key="1">
    <source>
        <dbReference type="SAM" id="Phobius"/>
    </source>
</evidence>
<dbReference type="EMBL" id="VLLI01000022">
    <property type="protein sequence ID" value="TWI94044.1"/>
    <property type="molecule type" value="Genomic_DNA"/>
</dbReference>
<proteinExistence type="predicted"/>
<comment type="caution">
    <text evidence="2">The sequence shown here is derived from an EMBL/GenBank/DDBJ whole genome shotgun (WGS) entry which is preliminary data.</text>
</comment>
<evidence type="ECO:0000313" key="2">
    <source>
        <dbReference type="EMBL" id="TWI94044.1"/>
    </source>
</evidence>
<dbReference type="Proteomes" id="UP000317010">
    <property type="component" value="Unassembled WGS sequence"/>
</dbReference>
<organism evidence="2 3">
    <name type="scientific">Mucilaginibacter frigoritolerans</name>
    <dbReference type="NCBI Taxonomy" id="652788"/>
    <lineage>
        <taxon>Bacteria</taxon>
        <taxon>Pseudomonadati</taxon>
        <taxon>Bacteroidota</taxon>
        <taxon>Sphingobacteriia</taxon>
        <taxon>Sphingobacteriales</taxon>
        <taxon>Sphingobacteriaceae</taxon>
        <taxon>Mucilaginibacter</taxon>
    </lineage>
</organism>
<accession>A0A562TL82</accession>
<protein>
    <submittedName>
        <fullName evidence="2">Uncharacterized protein</fullName>
    </submittedName>
</protein>
<gene>
    <name evidence="2" type="ORF">JN11_04861</name>
</gene>
<keyword evidence="1" id="KW-1133">Transmembrane helix</keyword>
<sequence length="70" mass="8151">MVTFAQQLVKLYVESFLLLIMNLSEVMSLIINQLSAGNYTQNIGFYTLLVLLAWVWVQQLKQKEADYHIN</sequence>
<keyword evidence="3" id="KW-1185">Reference proteome</keyword>
<name>A0A562TL82_9SPHI</name>
<dbReference type="AlphaFoldDB" id="A0A562TL82"/>
<feature type="transmembrane region" description="Helical" evidence="1">
    <location>
        <begin position="43"/>
        <end position="60"/>
    </location>
</feature>
<keyword evidence="1" id="KW-0812">Transmembrane</keyword>
<feature type="transmembrane region" description="Helical" evidence="1">
    <location>
        <begin position="12"/>
        <end position="31"/>
    </location>
</feature>
<keyword evidence="1" id="KW-0472">Membrane</keyword>